<dbReference type="OrthoDB" id="648213at2"/>
<dbReference type="AlphaFoldDB" id="A0A4V6QIA4"/>
<sequence length="160" mass="17756">MEHSDEIWSRVSGSFYRAVDPRYESTALAGSRAAGRYSHASQPTLYLSSSPEGVEAAIIAHTDSSVAELLLLEFHVEAHDIVDLRDPLVRHAAGVDIADAAAPWQNAVRSGDEPPSWRVRQRLEELGARGLIDPSRKRPGLWHLTLFHWNTPGMPRVELT</sequence>
<comment type="caution">
    <text evidence="2">The sequence shown here is derived from an EMBL/GenBank/DDBJ whole genome shotgun (WGS) entry which is preliminary data.</text>
</comment>
<feature type="domain" description="RES" evidence="1">
    <location>
        <begin position="15"/>
        <end position="157"/>
    </location>
</feature>
<name>A0A4V6QIA4_9MICO</name>
<dbReference type="Pfam" id="PF08808">
    <property type="entry name" value="RES"/>
    <property type="match status" value="1"/>
</dbReference>
<accession>A0A4V6QIA4</accession>
<reference evidence="2 3" key="1">
    <citation type="submission" date="2019-03" db="EMBL/GenBank/DDBJ databases">
        <title>Genomics of glacier-inhabiting Cryobacterium strains.</title>
        <authorList>
            <person name="Liu Q."/>
            <person name="Xin Y.-H."/>
        </authorList>
    </citation>
    <scope>NUCLEOTIDE SEQUENCE [LARGE SCALE GENOMIC DNA]</scope>
    <source>
        <strain evidence="2 3">Hh14</strain>
    </source>
</reference>
<gene>
    <name evidence="2" type="ORF">E3T55_06385</name>
</gene>
<dbReference type="InterPro" id="IPR014914">
    <property type="entry name" value="RES_dom"/>
</dbReference>
<keyword evidence="3" id="KW-1185">Reference proteome</keyword>
<proteinExistence type="predicted"/>
<protein>
    <submittedName>
        <fullName evidence="2">RES domain-containing protein</fullName>
    </submittedName>
</protein>
<dbReference type="Proteomes" id="UP000297447">
    <property type="component" value="Unassembled WGS sequence"/>
</dbReference>
<dbReference type="EMBL" id="SOHE01000029">
    <property type="protein sequence ID" value="TFD52299.1"/>
    <property type="molecule type" value="Genomic_DNA"/>
</dbReference>
<evidence type="ECO:0000313" key="2">
    <source>
        <dbReference type="EMBL" id="TFD52299.1"/>
    </source>
</evidence>
<organism evidence="2 3">
    <name type="scientific">Cryobacterium frigoriphilum</name>
    <dbReference type="NCBI Taxonomy" id="1259150"/>
    <lineage>
        <taxon>Bacteria</taxon>
        <taxon>Bacillati</taxon>
        <taxon>Actinomycetota</taxon>
        <taxon>Actinomycetes</taxon>
        <taxon>Micrococcales</taxon>
        <taxon>Microbacteriaceae</taxon>
        <taxon>Cryobacterium</taxon>
    </lineage>
</organism>
<evidence type="ECO:0000259" key="1">
    <source>
        <dbReference type="Pfam" id="PF08808"/>
    </source>
</evidence>
<evidence type="ECO:0000313" key="3">
    <source>
        <dbReference type="Proteomes" id="UP000297447"/>
    </source>
</evidence>